<protein>
    <submittedName>
        <fullName evidence="10">Thiamine ABC transporter ATP-binding protein</fullName>
    </submittedName>
</protein>
<keyword evidence="8" id="KW-0472">Membrane</keyword>
<evidence type="ECO:0000256" key="2">
    <source>
        <dbReference type="ARBA" id="ARBA00022448"/>
    </source>
</evidence>
<dbReference type="PROSITE" id="PS00211">
    <property type="entry name" value="ABC_TRANSPORTER_1"/>
    <property type="match status" value="1"/>
</dbReference>
<keyword evidence="3" id="KW-1003">Cell membrane</keyword>
<feature type="domain" description="ABC transporter" evidence="9">
    <location>
        <begin position="2"/>
        <end position="230"/>
    </location>
</feature>
<dbReference type="GO" id="GO:0071934">
    <property type="term" value="P:thiamine transmembrane transport"/>
    <property type="evidence" value="ECO:0007669"/>
    <property type="project" value="InterPro"/>
</dbReference>
<dbReference type="NCBIfam" id="TIGR01277">
    <property type="entry name" value="thiQ"/>
    <property type="match status" value="1"/>
</dbReference>
<dbReference type="InterPro" id="IPR003439">
    <property type="entry name" value="ABC_transporter-like_ATP-bd"/>
</dbReference>
<dbReference type="InterPro" id="IPR005968">
    <property type="entry name" value="Thiamine_ABC_ThiQ"/>
</dbReference>
<evidence type="ECO:0000256" key="4">
    <source>
        <dbReference type="ARBA" id="ARBA00022519"/>
    </source>
</evidence>
<evidence type="ECO:0000313" key="10">
    <source>
        <dbReference type="EMBL" id="QPC42417.1"/>
    </source>
</evidence>
<evidence type="ECO:0000259" key="9">
    <source>
        <dbReference type="PROSITE" id="PS50893"/>
    </source>
</evidence>
<dbReference type="GO" id="GO:0042626">
    <property type="term" value="F:ATPase-coupled transmembrane transporter activity"/>
    <property type="evidence" value="ECO:0007669"/>
    <property type="project" value="InterPro"/>
</dbReference>
<dbReference type="GO" id="GO:0016020">
    <property type="term" value="C:membrane"/>
    <property type="evidence" value="ECO:0007669"/>
    <property type="project" value="InterPro"/>
</dbReference>
<dbReference type="AlphaFoldDB" id="A0A7S8HBA0"/>
<dbReference type="PANTHER" id="PTHR42781:SF1">
    <property type="entry name" value="THIAMINE IMPORT ATP-BINDING PROTEIN THIQ"/>
    <property type="match status" value="1"/>
</dbReference>
<dbReference type="GO" id="GO:0005524">
    <property type="term" value="F:ATP binding"/>
    <property type="evidence" value="ECO:0007669"/>
    <property type="project" value="UniProtKB-KW"/>
</dbReference>
<dbReference type="InterPro" id="IPR017871">
    <property type="entry name" value="ABC_transporter-like_CS"/>
</dbReference>
<keyword evidence="2" id="KW-0813">Transport</keyword>
<comment type="similarity">
    <text evidence="1">Belongs to the ABC transporter superfamily.</text>
</comment>
<accession>A0A7S8HBA0</accession>
<dbReference type="InterPro" id="IPR027417">
    <property type="entry name" value="P-loop_NTPase"/>
</dbReference>
<sequence length="231" mass="24876">MIALEDVTFRYEDMVMRFALAIGAGELAVVFGPSGAGKTTLLNLIAGFDRPDGGRIVIDGRDMAGVPPAERPVTTLFQDHNLFAHLSVEQNVGLGIHPGLKLSAGDRERVAAALEEVGLGGFGKRLPNQLSGGERQRVALARSIVRDRPVLLLDEPFAALGPAQRGRMTALVERLRTDRGLTVMMVSHQLEEARELTGRAVFVQDGTILCEGTIREFLAAPPLPEIADYLG</sequence>
<dbReference type="SUPFAM" id="SSF52540">
    <property type="entry name" value="P-loop containing nucleoside triphosphate hydrolases"/>
    <property type="match status" value="1"/>
</dbReference>
<evidence type="ECO:0000256" key="3">
    <source>
        <dbReference type="ARBA" id="ARBA00022475"/>
    </source>
</evidence>
<evidence type="ECO:0000256" key="1">
    <source>
        <dbReference type="ARBA" id="ARBA00005417"/>
    </source>
</evidence>
<dbReference type="Gene3D" id="3.40.50.300">
    <property type="entry name" value="P-loop containing nucleotide triphosphate hydrolases"/>
    <property type="match status" value="1"/>
</dbReference>
<dbReference type="SMART" id="SM00382">
    <property type="entry name" value="AAA"/>
    <property type="match status" value="1"/>
</dbReference>
<evidence type="ECO:0000256" key="6">
    <source>
        <dbReference type="ARBA" id="ARBA00022840"/>
    </source>
</evidence>
<dbReference type="PANTHER" id="PTHR42781">
    <property type="entry name" value="SPERMIDINE/PUTRESCINE IMPORT ATP-BINDING PROTEIN POTA"/>
    <property type="match status" value="1"/>
</dbReference>
<dbReference type="GO" id="GO:0016887">
    <property type="term" value="F:ATP hydrolysis activity"/>
    <property type="evidence" value="ECO:0007669"/>
    <property type="project" value="InterPro"/>
</dbReference>
<dbReference type="InterPro" id="IPR003593">
    <property type="entry name" value="AAA+_ATPase"/>
</dbReference>
<keyword evidence="4" id="KW-0997">Cell inner membrane</keyword>
<proteinExistence type="inferred from homology"/>
<keyword evidence="7" id="KW-1278">Translocase</keyword>
<reference evidence="10 11" key="1">
    <citation type="submission" date="2020-06" db="EMBL/GenBank/DDBJ databases">
        <title>Genome sequence of 2 isolates from Red Sea Mangroves.</title>
        <authorList>
            <person name="Sefrji F."/>
            <person name="Michoud G."/>
            <person name="Merlino G."/>
            <person name="Daffonchio D."/>
        </authorList>
    </citation>
    <scope>NUCLEOTIDE SEQUENCE [LARGE SCALE GENOMIC DNA]</scope>
    <source>
        <strain evidence="10 11">R1DC25</strain>
    </source>
</reference>
<evidence type="ECO:0000256" key="8">
    <source>
        <dbReference type="ARBA" id="ARBA00023136"/>
    </source>
</evidence>
<evidence type="ECO:0000313" key="11">
    <source>
        <dbReference type="Proteomes" id="UP000593594"/>
    </source>
</evidence>
<gene>
    <name evidence="10" type="primary">thiQ</name>
    <name evidence="10" type="ORF">HW532_06680</name>
</gene>
<dbReference type="KEGG" id="kmn:HW532_06680"/>
<evidence type="ECO:0000256" key="5">
    <source>
        <dbReference type="ARBA" id="ARBA00022741"/>
    </source>
</evidence>
<name>A0A7S8HBA0_9HYPH</name>
<dbReference type="Proteomes" id="UP000593594">
    <property type="component" value="Chromosome"/>
</dbReference>
<organism evidence="10 11">
    <name type="scientific">Kaustia mangrovi</name>
    <dbReference type="NCBI Taxonomy" id="2593653"/>
    <lineage>
        <taxon>Bacteria</taxon>
        <taxon>Pseudomonadati</taxon>
        <taxon>Pseudomonadota</taxon>
        <taxon>Alphaproteobacteria</taxon>
        <taxon>Hyphomicrobiales</taxon>
        <taxon>Parvibaculaceae</taxon>
        <taxon>Kaustia</taxon>
    </lineage>
</organism>
<evidence type="ECO:0000256" key="7">
    <source>
        <dbReference type="ARBA" id="ARBA00022967"/>
    </source>
</evidence>
<dbReference type="PROSITE" id="PS50893">
    <property type="entry name" value="ABC_TRANSPORTER_2"/>
    <property type="match status" value="1"/>
</dbReference>
<keyword evidence="11" id="KW-1185">Reference proteome</keyword>
<keyword evidence="5" id="KW-0547">Nucleotide-binding</keyword>
<dbReference type="Pfam" id="PF00005">
    <property type="entry name" value="ABC_tran"/>
    <property type="match status" value="1"/>
</dbReference>
<dbReference type="InterPro" id="IPR050093">
    <property type="entry name" value="ABC_SmlMolc_Importer"/>
</dbReference>
<dbReference type="RefSeq" id="WP_213163649.1">
    <property type="nucleotide sequence ID" value="NZ_CP058214.1"/>
</dbReference>
<dbReference type="EMBL" id="CP058214">
    <property type="protein sequence ID" value="QPC42417.1"/>
    <property type="molecule type" value="Genomic_DNA"/>
</dbReference>
<keyword evidence="6 10" id="KW-0067">ATP-binding</keyword>